<feature type="region of interest" description="Disordered" evidence="1">
    <location>
        <begin position="104"/>
        <end position="131"/>
    </location>
</feature>
<dbReference type="InParanoid" id="K0IIV6"/>
<dbReference type="Proteomes" id="UP000008037">
    <property type="component" value="Chromosome"/>
</dbReference>
<protein>
    <submittedName>
        <fullName evidence="3">Uncharacterized protein</fullName>
    </submittedName>
</protein>
<dbReference type="AlphaFoldDB" id="K0IIV6"/>
<dbReference type="EMBL" id="CP002408">
    <property type="protein sequence ID" value="AFU59905.1"/>
    <property type="molecule type" value="Genomic_DNA"/>
</dbReference>
<reference evidence="3 4" key="1">
    <citation type="journal article" date="2012" name="Environ. Microbiol.">
        <title>The genome of the ammonia-oxidizing Candidatus Nitrososphaera gargensis: insights into metabolic versatility and environmental adaptations.</title>
        <authorList>
            <person name="Spang A."/>
            <person name="Poehlein A."/>
            <person name="Offre P."/>
            <person name="Zumbragel S."/>
            <person name="Haider S."/>
            <person name="Rychlik N."/>
            <person name="Nowka B."/>
            <person name="Schmeisser C."/>
            <person name="Lebedeva E.V."/>
            <person name="Rattei T."/>
            <person name="Bohm C."/>
            <person name="Schmid M."/>
            <person name="Galushko A."/>
            <person name="Hatzenpichler R."/>
            <person name="Weinmaier T."/>
            <person name="Daniel R."/>
            <person name="Schleper C."/>
            <person name="Spieck E."/>
            <person name="Streit W."/>
            <person name="Wagner M."/>
        </authorList>
    </citation>
    <scope>NUCLEOTIDE SEQUENCE [LARGE SCALE GENOMIC DNA]</scope>
    <source>
        <strain evidence="4">Ga9.2</strain>
    </source>
</reference>
<evidence type="ECO:0000256" key="1">
    <source>
        <dbReference type="SAM" id="MobiDB-lite"/>
    </source>
</evidence>
<keyword evidence="4" id="KW-1185">Reference proteome</keyword>
<dbReference type="BioCyc" id="CNIT1237085:G1324-2987-MONOMER"/>
<dbReference type="HOGENOM" id="CLU_1136084_0_0_2"/>
<organism evidence="3 4">
    <name type="scientific">Nitrososphaera gargensis (strain Ga9.2)</name>
    <dbReference type="NCBI Taxonomy" id="1237085"/>
    <lineage>
        <taxon>Archaea</taxon>
        <taxon>Nitrososphaerota</taxon>
        <taxon>Nitrososphaeria</taxon>
        <taxon>Nitrososphaerales</taxon>
        <taxon>Nitrososphaeraceae</taxon>
        <taxon>Nitrososphaera</taxon>
    </lineage>
</organism>
<sequence>MVYVIIVRHLALAAPLALIIVLSVVQPAFAQEDDDNNLTEPRGALKSNATEGSLLNATRSDEPVLEQTSEKGIYLVEIRWPQDPVSVFQRILQIEIAFLNASSPRPTAENFPQTETNTTGQSTPGASGFTDPRMIETTLPVESYDIAIYAADDGRELWKKMDQPGLGGRGTQRIDLEGNYTGPVTINITDIRPGWSAGGTTTAEELTDSVSFTATIVPEFSVAASLILAGSVAAGIAAARLRKI</sequence>
<evidence type="ECO:0000313" key="3">
    <source>
        <dbReference type="EMBL" id="AFU59905.1"/>
    </source>
</evidence>
<feature type="transmembrane region" description="Helical" evidence="2">
    <location>
        <begin position="220"/>
        <end position="239"/>
    </location>
</feature>
<feature type="compositionally biased region" description="Polar residues" evidence="1">
    <location>
        <begin position="104"/>
        <end position="125"/>
    </location>
</feature>
<keyword evidence="2" id="KW-0812">Transmembrane</keyword>
<dbReference type="KEGG" id="nga:Ngar_c29870"/>
<dbReference type="STRING" id="1237085.Ngar_c29870"/>
<keyword evidence="2" id="KW-0472">Membrane</keyword>
<evidence type="ECO:0000256" key="2">
    <source>
        <dbReference type="SAM" id="Phobius"/>
    </source>
</evidence>
<feature type="compositionally biased region" description="Polar residues" evidence="1">
    <location>
        <begin position="47"/>
        <end position="58"/>
    </location>
</feature>
<name>K0IIV6_NITGG</name>
<evidence type="ECO:0000313" key="4">
    <source>
        <dbReference type="Proteomes" id="UP000008037"/>
    </source>
</evidence>
<accession>K0IIV6</accession>
<gene>
    <name evidence="3" type="ordered locus">Ngar_c29870</name>
</gene>
<feature type="region of interest" description="Disordered" evidence="1">
    <location>
        <begin position="33"/>
        <end position="63"/>
    </location>
</feature>
<keyword evidence="2" id="KW-1133">Transmembrane helix</keyword>
<proteinExistence type="predicted"/>